<keyword evidence="2" id="KW-1185">Reference proteome</keyword>
<organism evidence="1 2">
    <name type="scientific">Nonomuraea turkmeniaca</name>
    <dbReference type="NCBI Taxonomy" id="103838"/>
    <lineage>
        <taxon>Bacteria</taxon>
        <taxon>Bacillati</taxon>
        <taxon>Actinomycetota</taxon>
        <taxon>Actinomycetes</taxon>
        <taxon>Streptosporangiales</taxon>
        <taxon>Streptosporangiaceae</taxon>
        <taxon>Nonomuraea</taxon>
    </lineage>
</organism>
<protein>
    <submittedName>
        <fullName evidence="1">Uncharacterized protein</fullName>
    </submittedName>
</protein>
<sequence>MSEWGHAPEAEEPVFLNVDLPLTQDQLDNLERAATDLEMSMPQLLAMLAGRVQVESAGRVYLAGEDEAGGEAR</sequence>
<dbReference type="AlphaFoldDB" id="A0A5S4F2A8"/>
<comment type="caution">
    <text evidence="1">The sequence shown here is derived from an EMBL/GenBank/DDBJ whole genome shotgun (WGS) entry which is preliminary data.</text>
</comment>
<dbReference type="EMBL" id="VCKY01000199">
    <property type="protein sequence ID" value="TMR10245.1"/>
    <property type="molecule type" value="Genomic_DNA"/>
</dbReference>
<dbReference type="RefSeq" id="WP_138671914.1">
    <property type="nucleotide sequence ID" value="NZ_VCKY01000199.1"/>
</dbReference>
<reference evidence="1 2" key="1">
    <citation type="submission" date="2019-05" db="EMBL/GenBank/DDBJ databases">
        <title>Draft genome sequence of Nonomuraea turkmeniaca DSM 43926.</title>
        <authorList>
            <person name="Saricaoglu S."/>
            <person name="Isik K."/>
        </authorList>
    </citation>
    <scope>NUCLEOTIDE SEQUENCE [LARGE SCALE GENOMIC DNA]</scope>
    <source>
        <strain evidence="1 2">DSM 43926</strain>
    </source>
</reference>
<accession>A0A5S4F2A8</accession>
<proteinExistence type="predicted"/>
<evidence type="ECO:0000313" key="1">
    <source>
        <dbReference type="EMBL" id="TMR10245.1"/>
    </source>
</evidence>
<evidence type="ECO:0000313" key="2">
    <source>
        <dbReference type="Proteomes" id="UP000309128"/>
    </source>
</evidence>
<name>A0A5S4F2A8_9ACTN</name>
<dbReference type="Proteomes" id="UP000309128">
    <property type="component" value="Unassembled WGS sequence"/>
</dbReference>
<gene>
    <name evidence="1" type="ORF">ETD86_40435</name>
</gene>
<dbReference type="OrthoDB" id="9975223at2"/>